<dbReference type="GeneID" id="37030347"/>
<keyword evidence="2" id="KW-1185">Reference proteome</keyword>
<name>A0A316UI30_9BASI</name>
<sequence length="67" mass="7289">MSSVFTCKHDDFDVWFGWAKGWSNISTESSRLQAKGLAADLMNPGPKGGSLGSGAAWVDFFVWCQTT</sequence>
<dbReference type="EMBL" id="KZ819678">
    <property type="protein sequence ID" value="PWN24869.1"/>
    <property type="molecule type" value="Genomic_DNA"/>
</dbReference>
<gene>
    <name evidence="1" type="ORF">BDZ90DRAFT_262731</name>
</gene>
<evidence type="ECO:0000313" key="2">
    <source>
        <dbReference type="Proteomes" id="UP000245884"/>
    </source>
</evidence>
<dbReference type="AlphaFoldDB" id="A0A316UI30"/>
<organism evidence="1 2">
    <name type="scientific">Jaminaea rosea</name>
    <dbReference type="NCBI Taxonomy" id="1569628"/>
    <lineage>
        <taxon>Eukaryota</taxon>
        <taxon>Fungi</taxon>
        <taxon>Dikarya</taxon>
        <taxon>Basidiomycota</taxon>
        <taxon>Ustilaginomycotina</taxon>
        <taxon>Exobasidiomycetes</taxon>
        <taxon>Microstromatales</taxon>
        <taxon>Microstromatales incertae sedis</taxon>
        <taxon>Jaminaea</taxon>
    </lineage>
</organism>
<accession>A0A316UI30</accession>
<dbReference type="Proteomes" id="UP000245884">
    <property type="component" value="Unassembled WGS sequence"/>
</dbReference>
<proteinExistence type="predicted"/>
<protein>
    <submittedName>
        <fullName evidence="1">Uncharacterized protein</fullName>
    </submittedName>
</protein>
<evidence type="ECO:0000313" key="1">
    <source>
        <dbReference type="EMBL" id="PWN24869.1"/>
    </source>
</evidence>
<dbReference type="RefSeq" id="XP_025359481.1">
    <property type="nucleotide sequence ID" value="XM_025508524.1"/>
</dbReference>
<reference evidence="1 2" key="1">
    <citation type="journal article" date="2018" name="Mol. Biol. Evol.">
        <title>Broad Genomic Sampling Reveals a Smut Pathogenic Ancestry of the Fungal Clade Ustilaginomycotina.</title>
        <authorList>
            <person name="Kijpornyongpan T."/>
            <person name="Mondo S.J."/>
            <person name="Barry K."/>
            <person name="Sandor L."/>
            <person name="Lee J."/>
            <person name="Lipzen A."/>
            <person name="Pangilinan J."/>
            <person name="LaButti K."/>
            <person name="Hainaut M."/>
            <person name="Henrissat B."/>
            <person name="Grigoriev I.V."/>
            <person name="Spatafora J.W."/>
            <person name="Aime M.C."/>
        </authorList>
    </citation>
    <scope>NUCLEOTIDE SEQUENCE [LARGE SCALE GENOMIC DNA]</scope>
    <source>
        <strain evidence="1 2">MCA 5214</strain>
    </source>
</reference>